<dbReference type="InParanoid" id="A0A1C7NJU9"/>
<dbReference type="GO" id="GO:0016829">
    <property type="term" value="F:lyase activity"/>
    <property type="evidence" value="ECO:0007669"/>
    <property type="project" value="UniProtKB-KW"/>
</dbReference>
<keyword evidence="6" id="KW-1185">Reference proteome</keyword>
<feature type="region of interest" description="Disordered" evidence="3">
    <location>
        <begin position="364"/>
        <end position="384"/>
    </location>
</feature>
<reference evidence="5 6" key="1">
    <citation type="submission" date="2016-03" db="EMBL/GenBank/DDBJ databases">
        <title>Choanephora cucurbitarum.</title>
        <authorList>
            <person name="Min B."/>
            <person name="Park H."/>
            <person name="Park J.-H."/>
            <person name="Shin H.-D."/>
            <person name="Choi I.-G."/>
        </authorList>
    </citation>
    <scope>NUCLEOTIDE SEQUENCE [LARGE SCALE GENOMIC DNA]</scope>
    <source>
        <strain evidence="5 6">KUS-F28377</strain>
    </source>
</reference>
<keyword evidence="1" id="KW-0732">Signal</keyword>
<evidence type="ECO:0000313" key="5">
    <source>
        <dbReference type="EMBL" id="OBZ89250.1"/>
    </source>
</evidence>
<comment type="caution">
    <text evidence="5">The sequence shown here is derived from an EMBL/GenBank/DDBJ whole genome shotgun (WGS) entry which is preliminary data.</text>
</comment>
<proteinExistence type="predicted"/>
<dbReference type="Gene3D" id="1.50.10.100">
    <property type="entry name" value="Chondroitin AC/alginate lyase"/>
    <property type="match status" value="1"/>
</dbReference>
<sequence length="384" mass="43811">MGPRRPEVEYISLQRLRHQKQAGVNERTKEAYNCLERLANVAARSGPFSITFHKSAPHIAPSGDPRDFLSYAPYWWPQHPNNSNTRYIRKDGKRNPDIRMVKDQTFLQSFVENVLHLCLGYHMFDRASYAEHAVLLLKTFFVDEKTRMNPNLNYAQLIRGSQNKTHLGRGEGVISSRSLIHLANVLPLLDSFHGYQAIQPAIHAWFTQYLDWLKTSPVASKAARASNNIFSWYTAQKSTIQYFLNPHSSAARHTLHDYFTKTLPKQVDGRTGNQPQEAKRAKPFHYLVFNMQAILCLAELGESMGMNVYSQQPLVHLAIKHITTFANSPREDITQAVRCVETVMQAADHDNCCEPFLKKAHQSKHKDKLGGPKNAIPALWSNHV</sequence>
<dbReference type="SUPFAM" id="SSF48230">
    <property type="entry name" value="Chondroitin AC/alginate lyase"/>
    <property type="match status" value="1"/>
</dbReference>
<evidence type="ECO:0000313" key="6">
    <source>
        <dbReference type="Proteomes" id="UP000093000"/>
    </source>
</evidence>
<feature type="domain" description="Alginate lyase" evidence="4">
    <location>
        <begin position="59"/>
        <end position="311"/>
    </location>
</feature>
<evidence type="ECO:0000256" key="3">
    <source>
        <dbReference type="SAM" id="MobiDB-lite"/>
    </source>
</evidence>
<dbReference type="GO" id="GO:0042597">
    <property type="term" value="C:periplasmic space"/>
    <property type="evidence" value="ECO:0007669"/>
    <property type="project" value="InterPro"/>
</dbReference>
<dbReference type="InterPro" id="IPR008397">
    <property type="entry name" value="Alginate_lyase_dom"/>
</dbReference>
<dbReference type="STRING" id="101091.A0A1C7NJU9"/>
<dbReference type="AlphaFoldDB" id="A0A1C7NJU9"/>
<name>A0A1C7NJU9_9FUNG</name>
<dbReference type="EMBL" id="LUGH01000105">
    <property type="protein sequence ID" value="OBZ89250.1"/>
    <property type="molecule type" value="Genomic_DNA"/>
</dbReference>
<organism evidence="5 6">
    <name type="scientific">Choanephora cucurbitarum</name>
    <dbReference type="NCBI Taxonomy" id="101091"/>
    <lineage>
        <taxon>Eukaryota</taxon>
        <taxon>Fungi</taxon>
        <taxon>Fungi incertae sedis</taxon>
        <taxon>Mucoromycota</taxon>
        <taxon>Mucoromycotina</taxon>
        <taxon>Mucoromycetes</taxon>
        <taxon>Mucorales</taxon>
        <taxon>Mucorineae</taxon>
        <taxon>Choanephoraceae</taxon>
        <taxon>Choanephoroideae</taxon>
        <taxon>Choanephora</taxon>
    </lineage>
</organism>
<evidence type="ECO:0000256" key="1">
    <source>
        <dbReference type="ARBA" id="ARBA00022729"/>
    </source>
</evidence>
<gene>
    <name evidence="5" type="ORF">A0J61_02697</name>
</gene>
<dbReference type="Pfam" id="PF05426">
    <property type="entry name" value="Alginate_lyase"/>
    <property type="match status" value="1"/>
</dbReference>
<evidence type="ECO:0000259" key="4">
    <source>
        <dbReference type="Pfam" id="PF05426"/>
    </source>
</evidence>
<dbReference type="Proteomes" id="UP000093000">
    <property type="component" value="Unassembled WGS sequence"/>
</dbReference>
<protein>
    <recommendedName>
        <fullName evidence="4">Alginate lyase domain-containing protein</fullName>
    </recommendedName>
</protein>
<keyword evidence="2" id="KW-0456">Lyase</keyword>
<dbReference type="OrthoDB" id="63533at2759"/>
<evidence type="ECO:0000256" key="2">
    <source>
        <dbReference type="ARBA" id="ARBA00023239"/>
    </source>
</evidence>
<accession>A0A1C7NJU9</accession>
<dbReference type="InterPro" id="IPR008929">
    <property type="entry name" value="Chondroitin_lyas"/>
</dbReference>